<dbReference type="InterPro" id="IPR003000">
    <property type="entry name" value="Sirtuin"/>
</dbReference>
<dbReference type="PANTHER" id="PTHR11085:SF9">
    <property type="entry name" value="NAD-DEPENDENT PROTEIN DEACETYLASE SIRTUIN-1"/>
    <property type="match status" value="1"/>
</dbReference>
<feature type="compositionally biased region" description="Acidic residues" evidence="10">
    <location>
        <begin position="319"/>
        <end position="328"/>
    </location>
</feature>
<evidence type="ECO:0000256" key="10">
    <source>
        <dbReference type="SAM" id="MobiDB-lite"/>
    </source>
</evidence>
<comment type="cofactor">
    <cofactor evidence="1">
        <name>Zn(2+)</name>
        <dbReference type="ChEBI" id="CHEBI:29105"/>
    </cofactor>
</comment>
<comment type="similarity">
    <text evidence="3">Belongs to the sirtuin family. Class I subfamily.</text>
</comment>
<dbReference type="InterPro" id="IPR050134">
    <property type="entry name" value="NAD-dep_sirtuin_deacylases"/>
</dbReference>
<evidence type="ECO:0000256" key="5">
    <source>
        <dbReference type="ARBA" id="ARBA00022723"/>
    </source>
</evidence>
<evidence type="ECO:0000256" key="7">
    <source>
        <dbReference type="ARBA" id="ARBA00023027"/>
    </source>
</evidence>
<evidence type="ECO:0000256" key="2">
    <source>
        <dbReference type="ARBA" id="ARBA00004173"/>
    </source>
</evidence>
<protein>
    <recommendedName>
        <fullName evidence="11">Deacetylase sirtuin-type domain-containing protein</fullName>
    </recommendedName>
</protein>
<evidence type="ECO:0000256" key="9">
    <source>
        <dbReference type="PROSITE-ProRule" id="PRU00236"/>
    </source>
</evidence>
<dbReference type="SUPFAM" id="SSF52467">
    <property type="entry name" value="DHS-like NAD/FAD-binding domain"/>
    <property type="match status" value="1"/>
</dbReference>
<feature type="region of interest" description="Disordered" evidence="10">
    <location>
        <begin position="505"/>
        <end position="546"/>
    </location>
</feature>
<feature type="region of interest" description="Disordered" evidence="10">
    <location>
        <begin position="429"/>
        <end position="472"/>
    </location>
</feature>
<dbReference type="GO" id="GO:0070403">
    <property type="term" value="F:NAD+ binding"/>
    <property type="evidence" value="ECO:0007669"/>
    <property type="project" value="InterPro"/>
</dbReference>
<dbReference type="GO" id="GO:0046872">
    <property type="term" value="F:metal ion binding"/>
    <property type="evidence" value="ECO:0007669"/>
    <property type="project" value="UniProtKB-KW"/>
</dbReference>
<dbReference type="PANTHER" id="PTHR11085">
    <property type="entry name" value="NAD-DEPENDENT PROTEIN DEACYLASE SIRTUIN-5, MITOCHONDRIAL-RELATED"/>
    <property type="match status" value="1"/>
</dbReference>
<comment type="subcellular location">
    <subcellularLocation>
        <location evidence="2">Mitochondrion</location>
    </subcellularLocation>
</comment>
<feature type="domain" description="Deacetylase sirtuin-type" evidence="11">
    <location>
        <begin position="191"/>
        <end position="425"/>
    </location>
</feature>
<comment type="caution">
    <text evidence="12">The sequence shown here is derived from an EMBL/GenBank/DDBJ whole genome shotgun (WGS) entry which is preliminary data.</text>
</comment>
<keyword evidence="13" id="KW-1185">Reference proteome</keyword>
<evidence type="ECO:0000256" key="4">
    <source>
        <dbReference type="ARBA" id="ARBA00022679"/>
    </source>
</evidence>
<sequence>MLDSEHTVHESDHDEHLDPAGLHEILLDSKNELLGLQVHAFLEASDEVDIDPEIIEDILEVLSAASNSEESANENGVQPQNSPQSVTASGEEIASDHEVPRHSSVDEHTDSGDEAGETWTKQEIKDMQHFLKERGSSEFIERFVRTQCIPIPKLLEAFGVDLCPELRDRKPRTMLYFLRVAMNHLLRKRDKLPQYNTISDAVSLIQKSQRILILTGAGISVSCGIPDFRSRDGLYASLKNKGEYDLDDPQQMFDINYFKENPAVSTGSRNHVISGIMNAFRNSPAPSQVPLCTVCNAVSSVPIQPKKKKGKKKAKGQWDSDDEDESDGPEFPPGIMKPNITFFGEKLTDDFDHSLAADRFKVDLLLIIGTSLKVSPVAEITTHLPHSIPQILINKTPVSHINPDIVLLGNADDIVLQLCNELEWELPSPTEIAPTTTGDNPGGRLNVPTPRSNLKKRPSEDSSSGTRSGYPRRVGESHVWLFEGAEGGKWLQNLQRELGISNSNSRSVANSTVNSGYNTRSSTPHMSPATKDSGDGKRESKKPRVA</sequence>
<keyword evidence="8" id="KW-0496">Mitochondrion</keyword>
<gene>
    <name evidence="12" type="ORF">CVT24_007338</name>
</gene>
<accession>A0A409W5M0</accession>
<comment type="caution">
    <text evidence="9">Lacks conserved residue(s) required for the propagation of feature annotation.</text>
</comment>
<evidence type="ECO:0000313" key="13">
    <source>
        <dbReference type="Proteomes" id="UP000284842"/>
    </source>
</evidence>
<dbReference type="InParanoid" id="A0A409W5M0"/>
<dbReference type="Gene3D" id="3.40.50.1220">
    <property type="entry name" value="TPP-binding domain"/>
    <property type="match status" value="1"/>
</dbReference>
<dbReference type="EMBL" id="NHTK01005797">
    <property type="protein sequence ID" value="PPQ73768.1"/>
    <property type="molecule type" value="Genomic_DNA"/>
</dbReference>
<keyword evidence="6" id="KW-0862">Zinc</keyword>
<keyword evidence="4" id="KW-0808">Transferase</keyword>
<dbReference type="Proteomes" id="UP000284842">
    <property type="component" value="Unassembled WGS sequence"/>
</dbReference>
<dbReference type="InterPro" id="IPR026591">
    <property type="entry name" value="Sirtuin_cat_small_dom_sf"/>
</dbReference>
<dbReference type="STRING" id="181874.A0A409W5M0"/>
<dbReference type="GO" id="GO:0005739">
    <property type="term" value="C:mitochondrion"/>
    <property type="evidence" value="ECO:0007669"/>
    <property type="project" value="UniProtKB-SubCell"/>
</dbReference>
<evidence type="ECO:0000259" key="11">
    <source>
        <dbReference type="PROSITE" id="PS50305"/>
    </source>
</evidence>
<feature type="region of interest" description="Disordered" evidence="10">
    <location>
        <begin position="305"/>
        <end position="335"/>
    </location>
</feature>
<feature type="compositionally biased region" description="Polar residues" evidence="10">
    <location>
        <begin position="505"/>
        <end position="525"/>
    </location>
</feature>
<feature type="compositionally biased region" description="Polar residues" evidence="10">
    <location>
        <begin position="76"/>
        <end position="88"/>
    </location>
</feature>
<dbReference type="PROSITE" id="PS50305">
    <property type="entry name" value="SIRTUIN"/>
    <property type="match status" value="1"/>
</dbReference>
<feature type="compositionally biased region" description="Basic and acidic residues" evidence="10">
    <location>
        <begin position="94"/>
        <end position="111"/>
    </location>
</feature>
<keyword evidence="5" id="KW-0479">Metal-binding</keyword>
<evidence type="ECO:0000313" key="12">
    <source>
        <dbReference type="EMBL" id="PPQ73768.1"/>
    </source>
</evidence>
<dbReference type="GO" id="GO:0005634">
    <property type="term" value="C:nucleus"/>
    <property type="evidence" value="ECO:0007669"/>
    <property type="project" value="TreeGrafter"/>
</dbReference>
<dbReference type="AlphaFoldDB" id="A0A409W5M0"/>
<evidence type="ECO:0000256" key="1">
    <source>
        <dbReference type="ARBA" id="ARBA00001947"/>
    </source>
</evidence>
<name>A0A409W5M0_9AGAR</name>
<dbReference type="Pfam" id="PF02146">
    <property type="entry name" value="SIR2"/>
    <property type="match status" value="2"/>
</dbReference>
<evidence type="ECO:0000256" key="6">
    <source>
        <dbReference type="ARBA" id="ARBA00022833"/>
    </source>
</evidence>
<organism evidence="12 13">
    <name type="scientific">Panaeolus cyanescens</name>
    <dbReference type="NCBI Taxonomy" id="181874"/>
    <lineage>
        <taxon>Eukaryota</taxon>
        <taxon>Fungi</taxon>
        <taxon>Dikarya</taxon>
        <taxon>Basidiomycota</taxon>
        <taxon>Agaricomycotina</taxon>
        <taxon>Agaricomycetes</taxon>
        <taxon>Agaricomycetidae</taxon>
        <taxon>Agaricales</taxon>
        <taxon>Agaricineae</taxon>
        <taxon>Galeropsidaceae</taxon>
        <taxon>Panaeolus</taxon>
    </lineage>
</organism>
<feature type="region of interest" description="Disordered" evidence="10">
    <location>
        <begin position="66"/>
        <end position="115"/>
    </location>
</feature>
<dbReference type="Gene3D" id="3.30.1600.10">
    <property type="entry name" value="SIR2/SIRT2 'Small Domain"/>
    <property type="match status" value="1"/>
</dbReference>
<keyword evidence="7" id="KW-0520">NAD</keyword>
<feature type="compositionally biased region" description="Low complexity" evidence="10">
    <location>
        <begin position="66"/>
        <end position="75"/>
    </location>
</feature>
<reference evidence="12 13" key="1">
    <citation type="journal article" date="2018" name="Evol. Lett.">
        <title>Horizontal gene cluster transfer increased hallucinogenic mushroom diversity.</title>
        <authorList>
            <person name="Reynolds H.T."/>
            <person name="Vijayakumar V."/>
            <person name="Gluck-Thaler E."/>
            <person name="Korotkin H.B."/>
            <person name="Matheny P.B."/>
            <person name="Slot J.C."/>
        </authorList>
    </citation>
    <scope>NUCLEOTIDE SEQUENCE [LARGE SCALE GENOMIC DNA]</scope>
    <source>
        <strain evidence="12 13">2629</strain>
    </source>
</reference>
<dbReference type="GO" id="GO:0046970">
    <property type="term" value="F:histone H4K16 deacetylase activity, NAD-dependent"/>
    <property type="evidence" value="ECO:0007669"/>
    <property type="project" value="TreeGrafter"/>
</dbReference>
<dbReference type="InterPro" id="IPR026590">
    <property type="entry name" value="Ssirtuin_cat_dom"/>
</dbReference>
<evidence type="ECO:0000256" key="3">
    <source>
        <dbReference type="ARBA" id="ARBA00006924"/>
    </source>
</evidence>
<dbReference type="InterPro" id="IPR029035">
    <property type="entry name" value="DHS-like_NAD/FAD-binding_dom"/>
</dbReference>
<evidence type="ECO:0000256" key="8">
    <source>
        <dbReference type="ARBA" id="ARBA00023128"/>
    </source>
</evidence>
<feature type="compositionally biased region" description="Basic residues" evidence="10">
    <location>
        <begin position="305"/>
        <end position="315"/>
    </location>
</feature>
<dbReference type="OrthoDB" id="420264at2759"/>
<proteinExistence type="inferred from homology"/>